<reference evidence="5 6" key="1">
    <citation type="journal article" date="2016" name="Genome Announc.">
        <title>Complete Genome Sequence of Methylobacterium populi P-1M, Isolated from Pink-Pigmented Household Biofilm.</title>
        <authorList>
            <person name="Morohoshi T."/>
            <person name="Ikeda T."/>
        </authorList>
    </citation>
    <scope>NUCLEOTIDE SEQUENCE [LARGE SCALE GENOMIC DNA]</scope>
    <source>
        <strain evidence="5 6">P-1M</strain>
    </source>
</reference>
<dbReference type="SMART" id="SM00344">
    <property type="entry name" value="HTH_ASNC"/>
    <property type="match status" value="1"/>
</dbReference>
<dbReference type="Gene3D" id="3.30.70.920">
    <property type="match status" value="1"/>
</dbReference>
<dbReference type="GO" id="GO:0043200">
    <property type="term" value="P:response to amino acid"/>
    <property type="evidence" value="ECO:0007669"/>
    <property type="project" value="TreeGrafter"/>
</dbReference>
<evidence type="ECO:0000313" key="6">
    <source>
        <dbReference type="Proteomes" id="UP000218288"/>
    </source>
</evidence>
<dbReference type="GO" id="GO:0005829">
    <property type="term" value="C:cytosol"/>
    <property type="evidence" value="ECO:0007669"/>
    <property type="project" value="TreeGrafter"/>
</dbReference>
<dbReference type="CDD" id="cd00090">
    <property type="entry name" value="HTH_ARSR"/>
    <property type="match status" value="1"/>
</dbReference>
<gene>
    <name evidence="5" type="ORF">MPPM_3101</name>
</gene>
<evidence type="ECO:0000256" key="1">
    <source>
        <dbReference type="ARBA" id="ARBA00023015"/>
    </source>
</evidence>
<dbReference type="Gene3D" id="1.10.10.10">
    <property type="entry name" value="Winged helix-like DNA-binding domain superfamily/Winged helix DNA-binding domain"/>
    <property type="match status" value="1"/>
</dbReference>
<keyword evidence="3" id="KW-0804">Transcription</keyword>
<name>A0A160PG46_9HYPH</name>
<dbReference type="SUPFAM" id="SSF54909">
    <property type="entry name" value="Dimeric alpha+beta barrel"/>
    <property type="match status" value="1"/>
</dbReference>
<keyword evidence="2" id="KW-0238">DNA-binding</keyword>
<evidence type="ECO:0000259" key="4">
    <source>
        <dbReference type="PROSITE" id="PS50956"/>
    </source>
</evidence>
<dbReference type="PANTHER" id="PTHR30154:SF53">
    <property type="entry name" value="HTH-TYPE TRANSCRIPTIONAL REGULATOR LRPC"/>
    <property type="match status" value="1"/>
</dbReference>
<organism evidence="5 6">
    <name type="scientific">Methylorubrum populi</name>
    <dbReference type="NCBI Taxonomy" id="223967"/>
    <lineage>
        <taxon>Bacteria</taxon>
        <taxon>Pseudomonadati</taxon>
        <taxon>Pseudomonadota</taxon>
        <taxon>Alphaproteobacteria</taxon>
        <taxon>Hyphomicrobiales</taxon>
        <taxon>Methylobacteriaceae</taxon>
        <taxon>Methylorubrum</taxon>
    </lineage>
</organism>
<dbReference type="Pfam" id="PF01037">
    <property type="entry name" value="AsnC_trans_reg"/>
    <property type="match status" value="1"/>
</dbReference>
<dbReference type="InterPro" id="IPR019887">
    <property type="entry name" value="Tscrpt_reg_AsnC/Lrp_C"/>
</dbReference>
<dbReference type="SUPFAM" id="SSF46785">
    <property type="entry name" value="Winged helix' DNA-binding domain"/>
    <property type="match status" value="1"/>
</dbReference>
<dbReference type="InterPro" id="IPR011991">
    <property type="entry name" value="ArsR-like_HTH"/>
</dbReference>
<dbReference type="Pfam" id="PF13404">
    <property type="entry name" value="HTH_AsnC-type"/>
    <property type="match status" value="1"/>
</dbReference>
<dbReference type="EMBL" id="AP014809">
    <property type="protein sequence ID" value="BAU91706.1"/>
    <property type="molecule type" value="Genomic_DNA"/>
</dbReference>
<dbReference type="InterPro" id="IPR036388">
    <property type="entry name" value="WH-like_DNA-bd_sf"/>
</dbReference>
<dbReference type="GO" id="GO:0006355">
    <property type="term" value="P:regulation of DNA-templated transcription"/>
    <property type="evidence" value="ECO:0007669"/>
    <property type="project" value="UniProtKB-ARBA"/>
</dbReference>
<dbReference type="PROSITE" id="PS50956">
    <property type="entry name" value="HTH_ASNC_2"/>
    <property type="match status" value="1"/>
</dbReference>
<accession>A0A160PG46</accession>
<evidence type="ECO:0000256" key="2">
    <source>
        <dbReference type="ARBA" id="ARBA00023125"/>
    </source>
</evidence>
<dbReference type="GO" id="GO:0043565">
    <property type="term" value="F:sequence-specific DNA binding"/>
    <property type="evidence" value="ECO:0007669"/>
    <property type="project" value="InterPro"/>
</dbReference>
<dbReference type="InterPro" id="IPR011008">
    <property type="entry name" value="Dimeric_a/b-barrel"/>
</dbReference>
<dbReference type="AlphaFoldDB" id="A0A160PG46"/>
<feature type="domain" description="HTH asnC-type" evidence="4">
    <location>
        <begin position="23"/>
        <end position="85"/>
    </location>
</feature>
<evidence type="ECO:0000256" key="3">
    <source>
        <dbReference type="ARBA" id="ARBA00023163"/>
    </source>
</evidence>
<evidence type="ECO:0000313" key="5">
    <source>
        <dbReference type="EMBL" id="BAU91706.1"/>
    </source>
</evidence>
<dbReference type="InterPro" id="IPR000485">
    <property type="entry name" value="AsnC-type_HTH_dom"/>
</dbReference>
<proteinExistence type="predicted"/>
<dbReference type="PANTHER" id="PTHR30154">
    <property type="entry name" value="LEUCINE-RESPONSIVE REGULATORY PROTEIN"/>
    <property type="match status" value="1"/>
</dbReference>
<dbReference type="InterPro" id="IPR036390">
    <property type="entry name" value="WH_DNA-bd_sf"/>
</dbReference>
<keyword evidence="1" id="KW-0805">Transcription regulation</keyword>
<protein>
    <submittedName>
        <fullName evidence="5">AsnC family transcriptional regulator</fullName>
    </submittedName>
</protein>
<dbReference type="PRINTS" id="PR00033">
    <property type="entry name" value="HTHASNC"/>
</dbReference>
<dbReference type="InterPro" id="IPR019888">
    <property type="entry name" value="Tscrpt_reg_AsnC-like"/>
</dbReference>
<sequence>MLDRDGAAPTLLCSVAQSDAAMLDATDRQLLALLRTDARMPVAKLAAALGVTRATARVRLDRMVKAGIITGFTVTVRDLEPGGVRAVTLIEVDGRHAESVIRRLSGLPEIRALHTTNGRWDIVAEIEVPTLGDFDALLRIIRQFEGIANSETSILLAARKGG</sequence>
<dbReference type="Proteomes" id="UP000218288">
    <property type="component" value="Chromosome"/>
</dbReference>